<keyword evidence="3" id="KW-1185">Reference proteome</keyword>
<feature type="compositionally biased region" description="Pro residues" evidence="1">
    <location>
        <begin position="274"/>
        <end position="283"/>
    </location>
</feature>
<dbReference type="EMBL" id="JARJCW010000029">
    <property type="protein sequence ID" value="KAJ7209972.1"/>
    <property type="molecule type" value="Genomic_DNA"/>
</dbReference>
<evidence type="ECO:0000256" key="1">
    <source>
        <dbReference type="SAM" id="MobiDB-lite"/>
    </source>
</evidence>
<sequence>MEPPASANINIGMPSDPSTVTLVLNIHGNGPYTVNINMNTALDARGPITPPRRDSALHHGAHTRRSAARTTPYSRPTRGRLPSNTPRTPSMVKRTTLPDDDEVPETPHSQQELLCNAPSGAASDQQRDPLPLAQLVASPAKSDSSITEPDSSVTEESPAPPSPGDTFFSVTESQADACFSPTYFEKLTERALRACRELDKTSGKKRKNPSLVVSTTLAPSPLVSRVRPLQPAGRRLLVAARCTRIDPPCTLLQPTLTVAICTPPNAHPSRRPAPNLPPPAAPRRPPHPRCPLQSVARCPLLTALRSRTPLAARYPLFTSASSKPRCPPHVAMPAAARHPPLAARPPPLIPASFLPTAFLSPHAPAVASCKKRPSPLTANYRKRPPPAAFWTLRLNCRRIAPNAQRPRHAAHPCVATFARPPPAARRPARVCLRRVTRCPPYIYLCPCQRRPRPSAARRPAVHPTIPFPERTKQCHADAGVPALLDVVFSIRDEGRLGFQVRGDKVRWQNQALPTFPKI</sequence>
<comment type="caution">
    <text evidence="2">The sequence shown here is derived from an EMBL/GenBank/DDBJ whole genome shotgun (WGS) entry which is preliminary data.</text>
</comment>
<feature type="region of interest" description="Disordered" evidence="1">
    <location>
        <begin position="43"/>
        <end position="111"/>
    </location>
</feature>
<feature type="region of interest" description="Disordered" evidence="1">
    <location>
        <begin position="136"/>
        <end position="166"/>
    </location>
</feature>
<evidence type="ECO:0000313" key="3">
    <source>
        <dbReference type="Proteomes" id="UP001219525"/>
    </source>
</evidence>
<feature type="compositionally biased region" description="Polar residues" evidence="1">
    <location>
        <begin position="141"/>
        <end position="155"/>
    </location>
</feature>
<evidence type="ECO:0000313" key="2">
    <source>
        <dbReference type="EMBL" id="KAJ7209972.1"/>
    </source>
</evidence>
<gene>
    <name evidence="2" type="ORF">GGX14DRAFT_626199</name>
</gene>
<proteinExistence type="predicted"/>
<dbReference type="AlphaFoldDB" id="A0AAD6YD12"/>
<accession>A0AAD6YD12</accession>
<organism evidence="2 3">
    <name type="scientific">Mycena pura</name>
    <dbReference type="NCBI Taxonomy" id="153505"/>
    <lineage>
        <taxon>Eukaryota</taxon>
        <taxon>Fungi</taxon>
        <taxon>Dikarya</taxon>
        <taxon>Basidiomycota</taxon>
        <taxon>Agaricomycotina</taxon>
        <taxon>Agaricomycetes</taxon>
        <taxon>Agaricomycetidae</taxon>
        <taxon>Agaricales</taxon>
        <taxon>Marasmiineae</taxon>
        <taxon>Mycenaceae</taxon>
        <taxon>Mycena</taxon>
    </lineage>
</organism>
<reference evidence="2" key="1">
    <citation type="submission" date="2023-03" db="EMBL/GenBank/DDBJ databases">
        <title>Massive genome expansion in bonnet fungi (Mycena s.s.) driven by repeated elements and novel gene families across ecological guilds.</title>
        <authorList>
            <consortium name="Lawrence Berkeley National Laboratory"/>
            <person name="Harder C.B."/>
            <person name="Miyauchi S."/>
            <person name="Viragh M."/>
            <person name="Kuo A."/>
            <person name="Thoen E."/>
            <person name="Andreopoulos B."/>
            <person name="Lu D."/>
            <person name="Skrede I."/>
            <person name="Drula E."/>
            <person name="Henrissat B."/>
            <person name="Morin E."/>
            <person name="Kohler A."/>
            <person name="Barry K."/>
            <person name="LaButti K."/>
            <person name="Morin E."/>
            <person name="Salamov A."/>
            <person name="Lipzen A."/>
            <person name="Mereny Z."/>
            <person name="Hegedus B."/>
            <person name="Baldrian P."/>
            <person name="Stursova M."/>
            <person name="Weitz H."/>
            <person name="Taylor A."/>
            <person name="Grigoriev I.V."/>
            <person name="Nagy L.G."/>
            <person name="Martin F."/>
            <person name="Kauserud H."/>
        </authorList>
    </citation>
    <scope>NUCLEOTIDE SEQUENCE</scope>
    <source>
        <strain evidence="2">9144</strain>
    </source>
</reference>
<name>A0AAD6YD12_9AGAR</name>
<protein>
    <submittedName>
        <fullName evidence="2">Uncharacterized protein</fullName>
    </submittedName>
</protein>
<dbReference type="Proteomes" id="UP001219525">
    <property type="component" value="Unassembled WGS sequence"/>
</dbReference>
<feature type="region of interest" description="Disordered" evidence="1">
    <location>
        <begin position="267"/>
        <end position="288"/>
    </location>
</feature>